<dbReference type="OrthoDB" id="267284at2759"/>
<evidence type="ECO:0000313" key="3">
    <source>
        <dbReference type="Proteomes" id="UP000580250"/>
    </source>
</evidence>
<dbReference type="PANTHER" id="PTHR20921:SF0">
    <property type="entry name" value="TRANSMEMBRANE PROTEIN 222"/>
    <property type="match status" value="1"/>
</dbReference>
<sequence>MVNHKKTYRIVDLQKFLSSYLYFWNFCAFRCSFIYSPFNFRFLYTHMEICSERHRFPFCVVWTPIPLLSWICPLIGHMGIATSKGVIRDFAGSYSVSEDDMAFGWPTFYKQFSPTSVHGGAESWDRAIDEASNVYLERVHNLLCDNCHSFVALALNKMHYGGRTDWNMFKLVLYLNIGGHFVGFGGFLKQYLPALFFFAVIALFFLFY</sequence>
<accession>A0A6V7WG99</accession>
<gene>
    <name evidence="2" type="ORF">MENT_LOCUS38482</name>
</gene>
<evidence type="ECO:0000256" key="1">
    <source>
        <dbReference type="SAM" id="Phobius"/>
    </source>
</evidence>
<dbReference type="Proteomes" id="UP000580250">
    <property type="component" value="Unassembled WGS sequence"/>
</dbReference>
<name>A0A6V7WG99_MELEN</name>
<dbReference type="Pfam" id="PF05608">
    <property type="entry name" value="RTE1"/>
    <property type="match status" value="1"/>
</dbReference>
<comment type="caution">
    <text evidence="2">The sequence shown here is derived from an EMBL/GenBank/DDBJ whole genome shotgun (WGS) entry which is preliminary data.</text>
</comment>
<reference evidence="2 3" key="1">
    <citation type="submission" date="2020-08" db="EMBL/GenBank/DDBJ databases">
        <authorList>
            <person name="Koutsovoulos G."/>
            <person name="Danchin GJ E."/>
        </authorList>
    </citation>
    <scope>NUCLEOTIDE SEQUENCE [LARGE SCALE GENOMIC DNA]</scope>
</reference>
<dbReference type="PANTHER" id="PTHR20921">
    <property type="entry name" value="TRANSMEMBRANE PROTEIN 222"/>
    <property type="match status" value="1"/>
</dbReference>
<feature type="transmembrane region" description="Helical" evidence="1">
    <location>
        <begin position="166"/>
        <end position="184"/>
    </location>
</feature>
<dbReference type="AlphaFoldDB" id="A0A6V7WG99"/>
<dbReference type="InterPro" id="IPR008496">
    <property type="entry name" value="TMEM222/RTE1"/>
</dbReference>
<feature type="transmembrane region" description="Helical" evidence="1">
    <location>
        <begin position="60"/>
        <end position="80"/>
    </location>
</feature>
<feature type="transmembrane region" description="Helical" evidence="1">
    <location>
        <begin position="190"/>
        <end position="207"/>
    </location>
</feature>
<organism evidence="2 3">
    <name type="scientific">Meloidogyne enterolobii</name>
    <name type="common">Root-knot nematode worm</name>
    <name type="synonym">Meloidogyne mayaguensis</name>
    <dbReference type="NCBI Taxonomy" id="390850"/>
    <lineage>
        <taxon>Eukaryota</taxon>
        <taxon>Metazoa</taxon>
        <taxon>Ecdysozoa</taxon>
        <taxon>Nematoda</taxon>
        <taxon>Chromadorea</taxon>
        <taxon>Rhabditida</taxon>
        <taxon>Tylenchina</taxon>
        <taxon>Tylenchomorpha</taxon>
        <taxon>Tylenchoidea</taxon>
        <taxon>Meloidogynidae</taxon>
        <taxon>Meloidogyninae</taxon>
        <taxon>Meloidogyne</taxon>
    </lineage>
</organism>
<dbReference type="EMBL" id="CAJEWN010000570">
    <property type="protein sequence ID" value="CAD2186019.1"/>
    <property type="molecule type" value="Genomic_DNA"/>
</dbReference>
<proteinExistence type="predicted"/>
<keyword evidence="1" id="KW-1133">Transmembrane helix</keyword>
<protein>
    <submittedName>
        <fullName evidence="2">Uncharacterized protein</fullName>
    </submittedName>
</protein>
<evidence type="ECO:0000313" key="2">
    <source>
        <dbReference type="EMBL" id="CAD2186019.1"/>
    </source>
</evidence>
<keyword evidence="1" id="KW-0812">Transmembrane</keyword>
<keyword evidence="1" id="KW-0472">Membrane</keyword>
<feature type="transmembrane region" description="Helical" evidence="1">
    <location>
        <begin position="21"/>
        <end position="40"/>
    </location>
</feature>